<accession>D4ZDA6</accession>
<dbReference type="KEGG" id="svo:SVI_0057"/>
<keyword evidence="2" id="KW-1185">Reference proteome</keyword>
<gene>
    <name evidence="1" type="ordered locus">SVI_0057</name>
</gene>
<name>D4ZDA6_SHEVD</name>
<dbReference type="HOGENOM" id="CLU_3316898_0_0_6"/>
<dbReference type="AlphaFoldDB" id="D4ZDA6"/>
<evidence type="ECO:0000313" key="1">
    <source>
        <dbReference type="EMBL" id="BAJ00028.1"/>
    </source>
</evidence>
<organism evidence="1 2">
    <name type="scientific">Shewanella violacea (strain JCM 10179 / CIP 106290 / LMG 19151 / DSS12)</name>
    <dbReference type="NCBI Taxonomy" id="637905"/>
    <lineage>
        <taxon>Bacteria</taxon>
        <taxon>Pseudomonadati</taxon>
        <taxon>Pseudomonadota</taxon>
        <taxon>Gammaproteobacteria</taxon>
        <taxon>Alteromonadales</taxon>
        <taxon>Shewanellaceae</taxon>
        <taxon>Shewanella</taxon>
    </lineage>
</organism>
<reference evidence="2" key="1">
    <citation type="journal article" date="2010" name="Mol. Biosyst.">
        <title>Complete genome sequence and comparative analysis of Shewanella violacea, a psychrophilic and piezophilic bacterium from deep sea floor sediments.</title>
        <authorList>
            <person name="Aono E."/>
            <person name="Baba T."/>
            <person name="Ara T."/>
            <person name="Nishi T."/>
            <person name="Nakamichi T."/>
            <person name="Inamoto E."/>
            <person name="Toyonaga H."/>
            <person name="Hasegawa M."/>
            <person name="Takai Y."/>
            <person name="Okumura Y."/>
            <person name="Baba M."/>
            <person name="Tomita M."/>
            <person name="Kato C."/>
            <person name="Oshima T."/>
            <person name="Nakasone K."/>
            <person name="Mori H."/>
        </authorList>
    </citation>
    <scope>NUCLEOTIDE SEQUENCE [LARGE SCALE GENOMIC DNA]</scope>
    <source>
        <strain evidence="2">JCM 10179 / CIP 106290 / LMG 19151 / DSS12</strain>
    </source>
</reference>
<dbReference type="EMBL" id="AP011177">
    <property type="protein sequence ID" value="BAJ00028.1"/>
    <property type="molecule type" value="Genomic_DNA"/>
</dbReference>
<protein>
    <submittedName>
        <fullName evidence="1">Uncharacterized protein</fullName>
    </submittedName>
</protein>
<proteinExistence type="predicted"/>
<dbReference type="Proteomes" id="UP000002350">
    <property type="component" value="Chromosome"/>
</dbReference>
<sequence length="39" mass="4341">MDDQGVSMDTSGTYDFTDWQRVEEFAKASSVDSSSCDEN</sequence>
<evidence type="ECO:0000313" key="2">
    <source>
        <dbReference type="Proteomes" id="UP000002350"/>
    </source>
</evidence>